<dbReference type="AlphaFoldDB" id="A0A420XS88"/>
<dbReference type="InterPro" id="IPR029063">
    <property type="entry name" value="SAM-dependent_MTases_sf"/>
</dbReference>
<evidence type="ECO:0000313" key="3">
    <source>
        <dbReference type="Proteomes" id="UP000281955"/>
    </source>
</evidence>
<dbReference type="Pfam" id="PF01564">
    <property type="entry name" value="Spermine_synth"/>
    <property type="match status" value="1"/>
</dbReference>
<dbReference type="SUPFAM" id="SSF53335">
    <property type="entry name" value="S-adenosyl-L-methionine-dependent methyltransferases"/>
    <property type="match status" value="1"/>
</dbReference>
<keyword evidence="1" id="KW-0620">Polyamine biosynthesis</keyword>
<dbReference type="Gene3D" id="3.40.50.150">
    <property type="entry name" value="Vaccinia Virus protein VP39"/>
    <property type="match status" value="1"/>
</dbReference>
<organism evidence="2 3">
    <name type="scientific">Motilibacter peucedani</name>
    <dbReference type="NCBI Taxonomy" id="598650"/>
    <lineage>
        <taxon>Bacteria</taxon>
        <taxon>Bacillati</taxon>
        <taxon>Actinomycetota</taxon>
        <taxon>Actinomycetes</taxon>
        <taxon>Motilibacterales</taxon>
        <taxon>Motilibacteraceae</taxon>
        <taxon>Motilibacter</taxon>
    </lineage>
</organism>
<proteinExistence type="predicted"/>
<evidence type="ECO:0000256" key="1">
    <source>
        <dbReference type="ARBA" id="ARBA00023115"/>
    </source>
</evidence>
<evidence type="ECO:0000313" key="2">
    <source>
        <dbReference type="EMBL" id="RKS77669.1"/>
    </source>
</evidence>
<comment type="caution">
    <text evidence="2">The sequence shown here is derived from an EMBL/GenBank/DDBJ whole genome shotgun (WGS) entry which is preliminary data.</text>
</comment>
<accession>A0A420XS88</accession>
<protein>
    <submittedName>
        <fullName evidence="2">Spermine/spermidine synthase</fullName>
    </submittedName>
</protein>
<dbReference type="PANTHER" id="PTHR43317:SF3">
    <property type="entry name" value="BLR2883 PROTEIN"/>
    <property type="match status" value="1"/>
</dbReference>
<dbReference type="PANTHER" id="PTHR43317">
    <property type="entry name" value="THERMOSPERMINE SYNTHASE ACAULIS5"/>
    <property type="match status" value="1"/>
</dbReference>
<dbReference type="InParanoid" id="A0A420XS88"/>
<dbReference type="GO" id="GO:0006596">
    <property type="term" value="P:polyamine biosynthetic process"/>
    <property type="evidence" value="ECO:0007669"/>
    <property type="project" value="UniProtKB-KW"/>
</dbReference>
<keyword evidence="3" id="KW-1185">Reference proteome</keyword>
<dbReference type="Proteomes" id="UP000281955">
    <property type="component" value="Unassembled WGS sequence"/>
</dbReference>
<gene>
    <name evidence="2" type="ORF">CLV35_1363</name>
</gene>
<reference evidence="2 3" key="1">
    <citation type="submission" date="2018-10" db="EMBL/GenBank/DDBJ databases">
        <title>Genomic Encyclopedia of Archaeal and Bacterial Type Strains, Phase II (KMG-II): from individual species to whole genera.</title>
        <authorList>
            <person name="Goeker M."/>
        </authorList>
    </citation>
    <scope>NUCLEOTIDE SEQUENCE [LARGE SCALE GENOMIC DNA]</scope>
    <source>
        <strain evidence="2 3">RP-AC37</strain>
    </source>
</reference>
<dbReference type="EMBL" id="RBWV01000010">
    <property type="protein sequence ID" value="RKS77669.1"/>
    <property type="molecule type" value="Genomic_DNA"/>
</dbReference>
<sequence length="232" mass="24300">MAGALGTAAVENGDVSAEVLQRVRGVAGELVLRREGDVLQVISDGVFLMDTRDGRSERLLVRETVAASAAAPARVLVGGLGVGFSLLEALSLPDVGEVVVSELEPQVVRWHTDGPLREITRGAVEDARVRVVLGDVRDLLAASAGGFDAICLDTDNGPDWLVRSTNSALYDADGIALAARALAPGGALGVWSAGRSAAYEQRLRAGFATVARHETEVARGEPDVVWVARSPR</sequence>
<name>A0A420XS88_9ACTN</name>